<feature type="transmembrane region" description="Helical" evidence="2">
    <location>
        <begin position="238"/>
        <end position="257"/>
    </location>
</feature>
<evidence type="ECO:0000313" key="4">
    <source>
        <dbReference type="EMBL" id="KAF0686519.1"/>
    </source>
</evidence>
<dbReference type="Gene3D" id="1.20.1070.10">
    <property type="entry name" value="Rhodopsin 7-helix transmembrane proteins"/>
    <property type="match status" value="1"/>
</dbReference>
<dbReference type="PANTHER" id="PTHR23086">
    <property type="entry name" value="PHOSPHATIDYLINOSITOL-4-PHOSPHATE 5-KINASE"/>
    <property type="match status" value="1"/>
</dbReference>
<keyword evidence="1" id="KW-0547">Nucleotide-binding</keyword>
<dbReference type="Gene3D" id="3.30.810.10">
    <property type="entry name" value="2-Layer Sandwich"/>
    <property type="match status" value="1"/>
</dbReference>
<evidence type="ECO:0000256" key="1">
    <source>
        <dbReference type="PROSITE-ProRule" id="PRU00781"/>
    </source>
</evidence>
<dbReference type="AlphaFoldDB" id="A0A485LIW5"/>
<dbReference type="InterPro" id="IPR027483">
    <property type="entry name" value="PInositol-4-P-4/5-kinase_C_sf"/>
</dbReference>
<keyword evidence="2" id="KW-1133">Transmembrane helix</keyword>
<feature type="transmembrane region" description="Helical" evidence="2">
    <location>
        <begin position="39"/>
        <end position="61"/>
    </location>
</feature>
<dbReference type="SMART" id="SM00330">
    <property type="entry name" value="PIPKc"/>
    <property type="match status" value="1"/>
</dbReference>
<dbReference type="EMBL" id="VJMH01006993">
    <property type="protein sequence ID" value="KAF0686519.1"/>
    <property type="molecule type" value="Genomic_DNA"/>
</dbReference>
<keyword evidence="2" id="KW-0812">Transmembrane</keyword>
<dbReference type="GO" id="GO:0016308">
    <property type="term" value="F:1-phosphatidylinositol-4-phosphate 5-kinase activity"/>
    <property type="evidence" value="ECO:0007669"/>
    <property type="project" value="TreeGrafter"/>
</dbReference>
<organism evidence="5 6">
    <name type="scientific">Aphanomyces stellatus</name>
    <dbReference type="NCBI Taxonomy" id="120398"/>
    <lineage>
        <taxon>Eukaryota</taxon>
        <taxon>Sar</taxon>
        <taxon>Stramenopiles</taxon>
        <taxon>Oomycota</taxon>
        <taxon>Saprolegniomycetes</taxon>
        <taxon>Saprolegniales</taxon>
        <taxon>Verrucalvaceae</taxon>
        <taxon>Aphanomyces</taxon>
    </lineage>
</organism>
<evidence type="ECO:0000259" key="3">
    <source>
        <dbReference type="PROSITE" id="PS51455"/>
    </source>
</evidence>
<feature type="transmembrane region" description="Helical" evidence="2">
    <location>
        <begin position="198"/>
        <end position="218"/>
    </location>
</feature>
<dbReference type="GO" id="GO:0046854">
    <property type="term" value="P:phosphatidylinositol phosphate biosynthetic process"/>
    <property type="evidence" value="ECO:0007669"/>
    <property type="project" value="TreeGrafter"/>
</dbReference>
<name>A0A485LIW5_9STRA</name>
<feature type="transmembrane region" description="Helical" evidence="2">
    <location>
        <begin position="156"/>
        <end position="177"/>
    </location>
</feature>
<evidence type="ECO:0000313" key="5">
    <source>
        <dbReference type="EMBL" id="VFT98375.1"/>
    </source>
</evidence>
<dbReference type="EMBL" id="CAADRA010007019">
    <property type="protein sequence ID" value="VFT98375.1"/>
    <property type="molecule type" value="Genomic_DNA"/>
</dbReference>
<feature type="transmembrane region" description="Helical" evidence="2">
    <location>
        <begin position="81"/>
        <end position="107"/>
    </location>
</feature>
<evidence type="ECO:0000256" key="2">
    <source>
        <dbReference type="SAM" id="Phobius"/>
    </source>
</evidence>
<keyword evidence="6" id="KW-1185">Reference proteome</keyword>
<dbReference type="PROSITE" id="PS51455">
    <property type="entry name" value="PIPK"/>
    <property type="match status" value="1"/>
</dbReference>
<reference evidence="4" key="2">
    <citation type="submission" date="2019-06" db="EMBL/GenBank/DDBJ databases">
        <title>Genomics analysis of Aphanomyces spp. identifies a new class of oomycete effector associated with host adaptation.</title>
        <authorList>
            <person name="Gaulin E."/>
        </authorList>
    </citation>
    <scope>NUCLEOTIDE SEQUENCE</scope>
    <source>
        <strain evidence="4">CBS 578.67</strain>
    </source>
</reference>
<dbReference type="CDD" id="cd00139">
    <property type="entry name" value="PIPKc"/>
    <property type="match status" value="1"/>
</dbReference>
<dbReference type="Proteomes" id="UP000332933">
    <property type="component" value="Unassembled WGS sequence"/>
</dbReference>
<dbReference type="Pfam" id="PF01504">
    <property type="entry name" value="PIP5K"/>
    <property type="match status" value="2"/>
</dbReference>
<dbReference type="Gene3D" id="3.30.800.10">
    <property type="entry name" value="Phosphatidylinositol Phosphate Kinase II Beta"/>
    <property type="match status" value="1"/>
</dbReference>
<reference evidence="5 6" key="1">
    <citation type="submission" date="2019-03" db="EMBL/GenBank/DDBJ databases">
        <authorList>
            <person name="Gaulin E."/>
            <person name="Dumas B."/>
        </authorList>
    </citation>
    <scope>NUCLEOTIDE SEQUENCE [LARGE SCALE GENOMIC DNA]</scope>
    <source>
        <strain evidence="5">CBS 568.67</strain>
    </source>
</reference>
<feature type="transmembrane region" description="Helical" evidence="2">
    <location>
        <begin position="6"/>
        <end position="27"/>
    </location>
</feature>
<dbReference type="PANTHER" id="PTHR23086:SF8">
    <property type="entry name" value="PHOSPHATIDYLINOSITOL 5-PHOSPHATE 4-KINASE, ISOFORM A"/>
    <property type="match status" value="1"/>
</dbReference>
<proteinExistence type="predicted"/>
<keyword evidence="2" id="KW-0472">Membrane</keyword>
<keyword evidence="1" id="KW-0418">Kinase</keyword>
<protein>
    <submittedName>
        <fullName evidence="5">Aste57867_21706 protein</fullName>
    </submittedName>
</protein>
<dbReference type="SUPFAM" id="SSF56104">
    <property type="entry name" value="SAICAR synthase-like"/>
    <property type="match status" value="1"/>
</dbReference>
<dbReference type="InterPro" id="IPR027484">
    <property type="entry name" value="PInositol-4-P-5-kinase_N"/>
</dbReference>
<keyword evidence="1" id="KW-0067">ATP-binding</keyword>
<dbReference type="OrthoDB" id="20783at2759"/>
<sequence>MNVDSSWQLLLLATAGAIVASTLVFFVRFPKTRAHPGPVLICLILSSCLGLVFRAATYLASPGDSLTAIGHQNATAASPPAAALFWSTLYFTSATSFWFLMLAMDLISSLSNPFLPFQSNSMIHHTLAWPLAAGWCLVFNVVFYHNSHLSPLHLRLLFALPLYGALAYIVVALRAAWIKSSQLVVDAHETTRRMAKLIVPYLVVFGATGGVTLVVYVAELAHGAPTLIATYVDELVSAVATIALFVLFYFDSGVGFCRAARDRRSRLGTMPSPQEFELQTAGTDDVLVELEAANFDVDIAAGLRKMIMILTRRGIVSAAARDPTTLVHGRIPKPEDFTTVEKKRITFVGTAATVADGLVFEDVAPSVFHSLRELFGIDHEQYLRAFDPDENLREICSEGKSGNIFYFTANKQFMVKSVPKEEFDVLRAILPAYYNYLLEHRASYLCRYFGCHSITLPVGTRRMYFVVMHNLFSEGPVHQRYDLKGNTDRRQAIPSVDVESTMRKTVQRERIDKLMMDIDFSRIHQSILFADANVVAAKARLEQDIQFLVDQHIMDYSILVGVQHLDGPCLSPVAGGAILSRDGTNFYSMGIIDMLQRYNWRWTVQRWFLGGVLCKDTSDVSAVPPVQYGQRLINFIHGSMFDEARRTSRTSGLTTQPSPTGTFDASSRLSGFAQGFEGTSGTTPATEMWLATNLSDEIIECGMDIHDCAILEED</sequence>
<evidence type="ECO:0000313" key="6">
    <source>
        <dbReference type="Proteomes" id="UP000332933"/>
    </source>
</evidence>
<accession>A0A485LIW5</accession>
<dbReference type="InterPro" id="IPR002498">
    <property type="entry name" value="PInositol-4-P-4/5-kinase_core"/>
</dbReference>
<feature type="domain" description="PIPK" evidence="3">
    <location>
        <begin position="299"/>
        <end position="640"/>
    </location>
</feature>
<feature type="transmembrane region" description="Helical" evidence="2">
    <location>
        <begin position="127"/>
        <end position="144"/>
    </location>
</feature>
<gene>
    <name evidence="5" type="primary">Aste57867_21706</name>
    <name evidence="4" type="ORF">As57867_021637</name>
    <name evidence="5" type="ORF">ASTE57867_21706</name>
</gene>
<dbReference type="InterPro" id="IPR023610">
    <property type="entry name" value="PInositol-4/5-P-5/4-kinase"/>
</dbReference>
<keyword evidence="1" id="KW-0808">Transferase</keyword>
<dbReference type="GO" id="GO:0005524">
    <property type="term" value="F:ATP binding"/>
    <property type="evidence" value="ECO:0007669"/>
    <property type="project" value="UniProtKB-UniRule"/>
</dbReference>
<dbReference type="GO" id="GO:0005886">
    <property type="term" value="C:plasma membrane"/>
    <property type="evidence" value="ECO:0007669"/>
    <property type="project" value="TreeGrafter"/>
</dbReference>